<accession>A0ABW7VU10</accession>
<organism evidence="2 3">
    <name type="scientific">Nocardia testacea</name>
    <dbReference type="NCBI Taxonomy" id="248551"/>
    <lineage>
        <taxon>Bacteria</taxon>
        <taxon>Bacillati</taxon>
        <taxon>Actinomycetota</taxon>
        <taxon>Actinomycetes</taxon>
        <taxon>Mycobacteriales</taxon>
        <taxon>Nocardiaceae</taxon>
        <taxon>Nocardia</taxon>
    </lineage>
</organism>
<dbReference type="Gene3D" id="2.170.150.40">
    <property type="entry name" value="Domain of unknown function (DUF427)"/>
    <property type="match status" value="1"/>
</dbReference>
<evidence type="ECO:0000313" key="3">
    <source>
        <dbReference type="Proteomes" id="UP001611494"/>
    </source>
</evidence>
<dbReference type="InterPro" id="IPR007361">
    <property type="entry name" value="DUF427"/>
</dbReference>
<dbReference type="PANTHER" id="PTHR34310:SF9">
    <property type="entry name" value="BLR5716 PROTEIN"/>
    <property type="match status" value="1"/>
</dbReference>
<feature type="domain" description="DUF427" evidence="1">
    <location>
        <begin position="3"/>
        <end position="89"/>
    </location>
</feature>
<dbReference type="InterPro" id="IPR038694">
    <property type="entry name" value="DUF427_sf"/>
</dbReference>
<proteinExistence type="predicted"/>
<dbReference type="EMBL" id="JBIRYL010000001">
    <property type="protein sequence ID" value="MFI2228811.1"/>
    <property type="molecule type" value="Genomic_DNA"/>
</dbReference>
<reference evidence="2 3" key="1">
    <citation type="submission" date="2024-10" db="EMBL/GenBank/DDBJ databases">
        <title>The Natural Products Discovery Center: Release of the First 8490 Sequenced Strains for Exploring Actinobacteria Biosynthetic Diversity.</title>
        <authorList>
            <person name="Kalkreuter E."/>
            <person name="Kautsar S.A."/>
            <person name="Yang D."/>
            <person name="Bader C.D."/>
            <person name="Teijaro C.N."/>
            <person name="Fluegel L."/>
            <person name="Davis C.M."/>
            <person name="Simpson J.R."/>
            <person name="Lauterbach L."/>
            <person name="Steele A.D."/>
            <person name="Gui C."/>
            <person name="Meng S."/>
            <person name="Li G."/>
            <person name="Viehrig K."/>
            <person name="Ye F."/>
            <person name="Su P."/>
            <person name="Kiefer A.F."/>
            <person name="Nichols A."/>
            <person name="Cepeda A.J."/>
            <person name="Yan W."/>
            <person name="Fan B."/>
            <person name="Jiang Y."/>
            <person name="Adhikari A."/>
            <person name="Zheng C.-J."/>
            <person name="Schuster L."/>
            <person name="Cowan T.M."/>
            <person name="Smanski M.J."/>
            <person name="Chevrette M.G."/>
            <person name="De Carvalho L.P.S."/>
            <person name="Shen B."/>
        </authorList>
    </citation>
    <scope>NUCLEOTIDE SEQUENCE [LARGE SCALE GENOMIC DNA]</scope>
    <source>
        <strain evidence="2 3">NPDC019377</strain>
    </source>
</reference>
<keyword evidence="3" id="KW-1185">Reference proteome</keyword>
<evidence type="ECO:0000313" key="2">
    <source>
        <dbReference type="EMBL" id="MFI2228811.1"/>
    </source>
</evidence>
<dbReference type="PANTHER" id="PTHR34310">
    <property type="entry name" value="DUF427 DOMAIN PROTEIN (AFU_ORTHOLOGUE AFUA_3G02220)"/>
    <property type="match status" value="1"/>
</dbReference>
<comment type="caution">
    <text evidence="2">The sequence shown here is derived from an EMBL/GenBank/DDBJ whole genome shotgun (WGS) entry which is preliminary data.</text>
</comment>
<gene>
    <name evidence="2" type="ORF">ACH49Z_03045</name>
</gene>
<sequence length="97" mass="10803">MTKAVVNGVVIASSDDTVIVEGNHYFPPDSVRHEFFVPTDTHTFCPWKGRAGYYTVEAGGGPPLTDAAWYYPEPKTRAAEIKDYVAFYADRVDILDD</sequence>
<name>A0ABW7VU10_9NOCA</name>
<protein>
    <submittedName>
        <fullName evidence="2">DUF427 domain-containing protein</fullName>
    </submittedName>
</protein>
<dbReference type="RefSeq" id="WP_039829406.1">
    <property type="nucleotide sequence ID" value="NZ_JBIRYL010000001.1"/>
</dbReference>
<evidence type="ECO:0000259" key="1">
    <source>
        <dbReference type="Pfam" id="PF04248"/>
    </source>
</evidence>
<dbReference type="Proteomes" id="UP001611494">
    <property type="component" value="Unassembled WGS sequence"/>
</dbReference>
<dbReference type="Pfam" id="PF04248">
    <property type="entry name" value="NTP_transf_9"/>
    <property type="match status" value="1"/>
</dbReference>